<name>A0A183UHY1_TOXCA</name>
<dbReference type="EMBL" id="UYWY01019824">
    <property type="protein sequence ID" value="VDM39422.1"/>
    <property type="molecule type" value="Genomic_DNA"/>
</dbReference>
<feature type="compositionally biased region" description="Basic and acidic residues" evidence="1">
    <location>
        <begin position="193"/>
        <end position="203"/>
    </location>
</feature>
<gene>
    <name evidence="2" type="ORF">TCNE_LOCUS8101</name>
</gene>
<reference evidence="4" key="1">
    <citation type="submission" date="2016-06" db="UniProtKB">
        <authorList>
            <consortium name="WormBaseParasite"/>
        </authorList>
    </citation>
    <scope>IDENTIFICATION</scope>
</reference>
<reference evidence="2 3" key="2">
    <citation type="submission" date="2018-11" db="EMBL/GenBank/DDBJ databases">
        <authorList>
            <consortium name="Pathogen Informatics"/>
        </authorList>
    </citation>
    <scope>NUCLEOTIDE SEQUENCE [LARGE SCALE GENOMIC DNA]</scope>
</reference>
<feature type="compositionally biased region" description="Basic and acidic residues" evidence="1">
    <location>
        <begin position="210"/>
        <end position="233"/>
    </location>
</feature>
<dbReference type="Proteomes" id="UP000050794">
    <property type="component" value="Unassembled WGS sequence"/>
</dbReference>
<evidence type="ECO:0000256" key="1">
    <source>
        <dbReference type="SAM" id="MobiDB-lite"/>
    </source>
</evidence>
<dbReference type="WBParaSite" id="TCNE_0000810101-mRNA-1">
    <property type="protein sequence ID" value="TCNE_0000810101-mRNA-1"/>
    <property type="gene ID" value="TCNE_0000810101"/>
</dbReference>
<keyword evidence="3" id="KW-1185">Reference proteome</keyword>
<protein>
    <submittedName>
        <fullName evidence="4">Protein JASON-like</fullName>
    </submittedName>
</protein>
<sequence length="233" mass="25905">MLYSLDGEIITQASTSFISAESSFGIAFAPPPARRRSPSPDLEIRHTSPVNWANISGMESQEKPWEMGELENRDFEQFCSVQECDDVQRAHVVSGSAKVMDAEEEAKNSGRRRLMKTEIAENSVGVGQSGEKKTAVGEVQPTLADKNEIFVAEAPVPLIHIKASEMISIVESGIFDEDRANKYPSPTEIIADEMLREDQKPSKEGVNTSKENRVENKRNGESKNDDVGERWYV</sequence>
<evidence type="ECO:0000313" key="2">
    <source>
        <dbReference type="EMBL" id="VDM39422.1"/>
    </source>
</evidence>
<organism evidence="3 4">
    <name type="scientific">Toxocara canis</name>
    <name type="common">Canine roundworm</name>
    <dbReference type="NCBI Taxonomy" id="6265"/>
    <lineage>
        <taxon>Eukaryota</taxon>
        <taxon>Metazoa</taxon>
        <taxon>Ecdysozoa</taxon>
        <taxon>Nematoda</taxon>
        <taxon>Chromadorea</taxon>
        <taxon>Rhabditida</taxon>
        <taxon>Spirurina</taxon>
        <taxon>Ascaridomorpha</taxon>
        <taxon>Ascaridoidea</taxon>
        <taxon>Toxocaridae</taxon>
        <taxon>Toxocara</taxon>
    </lineage>
</organism>
<proteinExistence type="predicted"/>
<accession>A0A183UHY1</accession>
<dbReference type="AlphaFoldDB" id="A0A183UHY1"/>
<feature type="region of interest" description="Disordered" evidence="1">
    <location>
        <begin position="181"/>
        <end position="233"/>
    </location>
</feature>
<evidence type="ECO:0000313" key="3">
    <source>
        <dbReference type="Proteomes" id="UP000050794"/>
    </source>
</evidence>
<evidence type="ECO:0000313" key="4">
    <source>
        <dbReference type="WBParaSite" id="TCNE_0000810101-mRNA-1"/>
    </source>
</evidence>